<evidence type="ECO:0000313" key="3">
    <source>
        <dbReference type="Proteomes" id="UP001565368"/>
    </source>
</evidence>
<dbReference type="EMBL" id="JBBXJM010000003">
    <property type="protein sequence ID" value="KAL1409365.1"/>
    <property type="molecule type" value="Genomic_DNA"/>
</dbReference>
<evidence type="ECO:0000256" key="1">
    <source>
        <dbReference type="SAM" id="MobiDB-lite"/>
    </source>
</evidence>
<feature type="region of interest" description="Disordered" evidence="1">
    <location>
        <begin position="195"/>
        <end position="227"/>
    </location>
</feature>
<dbReference type="RefSeq" id="XP_069209309.1">
    <property type="nucleotide sequence ID" value="XM_069351891.1"/>
</dbReference>
<comment type="caution">
    <text evidence="2">The sequence shown here is derived from an EMBL/GenBank/DDBJ whole genome shotgun (WGS) entry which is preliminary data.</text>
</comment>
<accession>A0ABR3Q3N7</accession>
<evidence type="ECO:0000313" key="2">
    <source>
        <dbReference type="EMBL" id="KAL1409365.1"/>
    </source>
</evidence>
<feature type="compositionally biased region" description="Low complexity" evidence="1">
    <location>
        <begin position="204"/>
        <end position="220"/>
    </location>
</feature>
<organism evidence="2 3">
    <name type="scientific">Vanrija albida</name>
    <dbReference type="NCBI Taxonomy" id="181172"/>
    <lineage>
        <taxon>Eukaryota</taxon>
        <taxon>Fungi</taxon>
        <taxon>Dikarya</taxon>
        <taxon>Basidiomycota</taxon>
        <taxon>Agaricomycotina</taxon>
        <taxon>Tremellomycetes</taxon>
        <taxon>Trichosporonales</taxon>
        <taxon>Trichosporonaceae</taxon>
        <taxon>Vanrija</taxon>
    </lineage>
</organism>
<evidence type="ECO:0008006" key="4">
    <source>
        <dbReference type="Google" id="ProtNLM"/>
    </source>
</evidence>
<keyword evidence="3" id="KW-1185">Reference proteome</keyword>
<gene>
    <name evidence="2" type="ORF">Q8F55_003347</name>
</gene>
<proteinExistence type="predicted"/>
<reference evidence="2 3" key="1">
    <citation type="submission" date="2023-08" db="EMBL/GenBank/DDBJ databases">
        <title>Annotated Genome Sequence of Vanrija albida AlHP1.</title>
        <authorList>
            <person name="Herzog R."/>
        </authorList>
    </citation>
    <scope>NUCLEOTIDE SEQUENCE [LARGE SCALE GENOMIC DNA]</scope>
    <source>
        <strain evidence="2 3">AlHP1</strain>
    </source>
</reference>
<dbReference type="Proteomes" id="UP001565368">
    <property type="component" value="Unassembled WGS sequence"/>
</dbReference>
<protein>
    <recommendedName>
        <fullName evidence="4">UBP-type domain-containing protein</fullName>
    </recommendedName>
</protein>
<dbReference type="GeneID" id="95984390"/>
<name>A0ABR3Q3N7_9TREE</name>
<sequence>MGNWQSGLVAATALKCAEGCTEENCSHSKFGTHGLAPAGPGAVTSINSYATASENHCAKHAYIMIKDASGVYQCYFCSMEHGTEHDIGVPAFPLSAIRSATHGRTVQPTVVSASTQTIALGRRNMGSTGGDIGLAVKGVVDLKKEPPIKPVTRQGPLPPFTFAEQYKRLSRDDQIRALDLCNGHRGDAHYNSMVSLRDETPSTSSAQKGASSKQASSKKGSQGRRVN</sequence>